<dbReference type="PANTHER" id="PTHR12645:SF1">
    <property type="entry name" value="FAD-LINKED SULFHYDRYL OXIDASE ERV2"/>
    <property type="match status" value="1"/>
</dbReference>
<name>A0A507QV46_MONPU</name>
<dbReference type="EC" id="1.8.3.2" evidence="6"/>
<evidence type="ECO:0000256" key="2">
    <source>
        <dbReference type="ARBA" id="ARBA00022630"/>
    </source>
</evidence>
<evidence type="ECO:0000259" key="8">
    <source>
        <dbReference type="PROSITE" id="PS51324"/>
    </source>
</evidence>
<dbReference type="PANTHER" id="PTHR12645">
    <property type="entry name" value="ALR/ERV"/>
    <property type="match status" value="1"/>
</dbReference>
<keyword evidence="6" id="KW-1133">Transmembrane helix</keyword>
<dbReference type="InterPro" id="IPR036774">
    <property type="entry name" value="ERV/ALR_sulphydryl_oxid_sf"/>
</dbReference>
<keyword evidence="6" id="KW-0472">Membrane</keyword>
<dbReference type="Gene3D" id="1.20.120.310">
    <property type="entry name" value="ERV/ALR sulfhydryl oxidase domain"/>
    <property type="match status" value="1"/>
</dbReference>
<dbReference type="Pfam" id="PF04777">
    <property type="entry name" value="Evr1_Alr"/>
    <property type="match status" value="1"/>
</dbReference>
<evidence type="ECO:0000256" key="3">
    <source>
        <dbReference type="ARBA" id="ARBA00022827"/>
    </source>
</evidence>
<keyword evidence="10" id="KW-1185">Reference proteome</keyword>
<comment type="catalytic activity">
    <reaction evidence="6">
        <text>2 R'C(R)SH + O2 = R'C(R)S-S(R)CR' + H2O2</text>
        <dbReference type="Rhea" id="RHEA:17357"/>
        <dbReference type="ChEBI" id="CHEBI:15379"/>
        <dbReference type="ChEBI" id="CHEBI:16240"/>
        <dbReference type="ChEBI" id="CHEBI:16520"/>
        <dbReference type="ChEBI" id="CHEBI:17412"/>
        <dbReference type="EC" id="1.8.3.2"/>
    </reaction>
</comment>
<dbReference type="STRING" id="5098.A0A507QV46"/>
<keyword evidence="6" id="KW-0812">Transmembrane</keyword>
<organism evidence="9 10">
    <name type="scientific">Monascus purpureus</name>
    <name type="common">Red mold</name>
    <name type="synonym">Monascus anka</name>
    <dbReference type="NCBI Taxonomy" id="5098"/>
    <lineage>
        <taxon>Eukaryota</taxon>
        <taxon>Fungi</taxon>
        <taxon>Dikarya</taxon>
        <taxon>Ascomycota</taxon>
        <taxon>Pezizomycotina</taxon>
        <taxon>Eurotiomycetes</taxon>
        <taxon>Eurotiomycetidae</taxon>
        <taxon>Eurotiales</taxon>
        <taxon>Aspergillaceae</taxon>
        <taxon>Monascus</taxon>
    </lineage>
</organism>
<keyword evidence="2 6" id="KW-0285">Flavoprotein</keyword>
<keyword evidence="4 6" id="KW-0560">Oxidoreductase</keyword>
<evidence type="ECO:0000256" key="6">
    <source>
        <dbReference type="RuleBase" id="RU371123"/>
    </source>
</evidence>
<dbReference type="OrthoDB" id="59470at2759"/>
<feature type="domain" description="ERV/ALR sulfhydryl oxidase" evidence="8">
    <location>
        <begin position="115"/>
        <end position="215"/>
    </location>
</feature>
<reference evidence="9 10" key="1">
    <citation type="submission" date="2019-06" db="EMBL/GenBank/DDBJ databases">
        <title>Wine fermentation using esterase from Monascus purpureus.</title>
        <authorList>
            <person name="Geng C."/>
            <person name="Zhang Y."/>
        </authorList>
    </citation>
    <scope>NUCLEOTIDE SEQUENCE [LARGE SCALE GENOMIC DNA]</scope>
    <source>
        <strain evidence="9">HQ1</strain>
    </source>
</reference>
<dbReference type="InterPro" id="IPR017905">
    <property type="entry name" value="ERV/ALR_sulphydryl_oxidase"/>
</dbReference>
<sequence length="263" mass="29302">MVGDFHSPVLLVASNLHSLDRFLAIIPQLVISTRLKAPNPLYDDSIPGMANRQLTRRILLSISLAIFFIFILFSRPEGPPSPAVRAPGHIDKSTPKGPISKEMLKGDVVMPHLGNETAKAELGRATWTYLHTMMARYPENPTEEQQEALRSFIYLFARLYPCGECAVHFQKHLSKYPPQVSSRNAAAGWACFLHNEVNSMLHKPQFDCSKIGDFYDCGCEGEPDGETEDSDLKDGNKSTGRDNEVAKDENFPVEISKEPTTRG</sequence>
<evidence type="ECO:0000313" key="9">
    <source>
        <dbReference type="EMBL" id="TQB73135.1"/>
    </source>
</evidence>
<evidence type="ECO:0000256" key="4">
    <source>
        <dbReference type="ARBA" id="ARBA00023002"/>
    </source>
</evidence>
<dbReference type="AlphaFoldDB" id="A0A507QV46"/>
<evidence type="ECO:0000256" key="5">
    <source>
        <dbReference type="ARBA" id="ARBA00023157"/>
    </source>
</evidence>
<protein>
    <recommendedName>
        <fullName evidence="6">Sulfhydryl oxidase</fullName>
        <ecNumber evidence="6">1.8.3.2</ecNumber>
    </recommendedName>
</protein>
<keyword evidence="3 6" id="KW-0274">FAD</keyword>
<keyword evidence="5" id="KW-1015">Disulfide bond</keyword>
<dbReference type="FunFam" id="1.20.120.310:FF:000002">
    <property type="entry name" value="Sulfhydryl oxidase"/>
    <property type="match status" value="1"/>
</dbReference>
<dbReference type="Proteomes" id="UP000319663">
    <property type="component" value="Unassembled WGS sequence"/>
</dbReference>
<feature type="region of interest" description="Disordered" evidence="7">
    <location>
        <begin position="222"/>
        <end position="263"/>
    </location>
</feature>
<gene>
    <name evidence="9" type="ORF">MPDQ_006052</name>
</gene>
<feature type="transmembrane region" description="Helical" evidence="6">
    <location>
        <begin position="58"/>
        <end position="75"/>
    </location>
</feature>
<dbReference type="EMBL" id="VIFY01000049">
    <property type="protein sequence ID" value="TQB73135.1"/>
    <property type="molecule type" value="Genomic_DNA"/>
</dbReference>
<proteinExistence type="predicted"/>
<evidence type="ECO:0000313" key="10">
    <source>
        <dbReference type="Proteomes" id="UP000319663"/>
    </source>
</evidence>
<dbReference type="PROSITE" id="PS51324">
    <property type="entry name" value="ERV_ALR"/>
    <property type="match status" value="1"/>
</dbReference>
<evidence type="ECO:0000256" key="1">
    <source>
        <dbReference type="ARBA" id="ARBA00001974"/>
    </source>
</evidence>
<evidence type="ECO:0000256" key="7">
    <source>
        <dbReference type="SAM" id="MobiDB-lite"/>
    </source>
</evidence>
<dbReference type="GO" id="GO:0005739">
    <property type="term" value="C:mitochondrion"/>
    <property type="evidence" value="ECO:0007669"/>
    <property type="project" value="TreeGrafter"/>
</dbReference>
<dbReference type="SUPFAM" id="SSF69000">
    <property type="entry name" value="FAD-dependent thiol oxidase"/>
    <property type="match status" value="1"/>
</dbReference>
<accession>A0A507QV46</accession>
<feature type="compositionally biased region" description="Basic and acidic residues" evidence="7">
    <location>
        <begin position="230"/>
        <end position="263"/>
    </location>
</feature>
<dbReference type="GO" id="GO:0016971">
    <property type="term" value="F:flavin-dependent sulfhydryl oxidase activity"/>
    <property type="evidence" value="ECO:0007669"/>
    <property type="project" value="InterPro"/>
</dbReference>
<comment type="cofactor">
    <cofactor evidence="1 6">
        <name>FAD</name>
        <dbReference type="ChEBI" id="CHEBI:57692"/>
    </cofactor>
</comment>
<comment type="caution">
    <text evidence="9">The sequence shown here is derived from an EMBL/GenBank/DDBJ whole genome shotgun (WGS) entry which is preliminary data.</text>
</comment>
<dbReference type="GO" id="GO:0050660">
    <property type="term" value="F:flavin adenine dinucleotide binding"/>
    <property type="evidence" value="ECO:0007669"/>
    <property type="project" value="TreeGrafter"/>
</dbReference>
<dbReference type="InterPro" id="IPR039799">
    <property type="entry name" value="ALR/ERV"/>
</dbReference>